<keyword evidence="12" id="KW-1185">Reference proteome</keyword>
<comment type="cofactor">
    <cofactor evidence="1">
        <name>Zn(2+)</name>
        <dbReference type="ChEBI" id="CHEBI:29105"/>
    </cofactor>
</comment>
<dbReference type="PANTHER" id="PTHR11409">
    <property type="entry name" value="ADENOSINE DEAMINASE"/>
    <property type="match status" value="1"/>
</dbReference>
<protein>
    <recommendedName>
        <fullName evidence="4">adenosine deaminase</fullName>
        <ecNumber evidence="4">3.5.4.4</ecNumber>
    </recommendedName>
</protein>
<dbReference type="GO" id="GO:0046872">
    <property type="term" value="F:metal ion binding"/>
    <property type="evidence" value="ECO:0007669"/>
    <property type="project" value="UniProtKB-KW"/>
</dbReference>
<evidence type="ECO:0000256" key="5">
    <source>
        <dbReference type="ARBA" id="ARBA00022525"/>
    </source>
</evidence>
<dbReference type="InterPro" id="IPR006330">
    <property type="entry name" value="Ado/ade_deaminase"/>
</dbReference>
<comment type="catalytic activity">
    <reaction evidence="9">
        <text>adenosine + H2O + H(+) = inosine + NH4(+)</text>
        <dbReference type="Rhea" id="RHEA:24408"/>
        <dbReference type="ChEBI" id="CHEBI:15377"/>
        <dbReference type="ChEBI" id="CHEBI:15378"/>
        <dbReference type="ChEBI" id="CHEBI:16335"/>
        <dbReference type="ChEBI" id="CHEBI:17596"/>
        <dbReference type="ChEBI" id="CHEBI:28938"/>
        <dbReference type="EC" id="3.5.4.4"/>
    </reaction>
</comment>
<evidence type="ECO:0000256" key="9">
    <source>
        <dbReference type="ARBA" id="ARBA00047764"/>
    </source>
</evidence>
<reference evidence="11" key="1">
    <citation type="submission" date="2020-04" db="EMBL/GenBank/DDBJ databases">
        <title>Genome Assembly and Annotation of Botryosphaeria dothidea sdau 11-99, a Latent Pathogen of Apple Fruit Ring Rot in China.</title>
        <authorList>
            <person name="Yu C."/>
            <person name="Diao Y."/>
            <person name="Lu Q."/>
            <person name="Zhao J."/>
            <person name="Cui S."/>
            <person name="Peng C."/>
            <person name="He B."/>
            <person name="Liu H."/>
        </authorList>
    </citation>
    <scope>NUCLEOTIDE SEQUENCE [LARGE SCALE GENOMIC DNA]</scope>
    <source>
        <strain evidence="11">Sdau11-99</strain>
    </source>
</reference>
<dbReference type="Gene3D" id="3.20.20.140">
    <property type="entry name" value="Metal-dependent hydrolases"/>
    <property type="match status" value="1"/>
</dbReference>
<dbReference type="PANTHER" id="PTHR11409:SF37">
    <property type="entry name" value="ADENOSINE DEAMINASE DOMAIN-CONTAINING PROTEIN"/>
    <property type="match status" value="1"/>
</dbReference>
<evidence type="ECO:0000256" key="6">
    <source>
        <dbReference type="ARBA" id="ARBA00022723"/>
    </source>
</evidence>
<evidence type="ECO:0000259" key="10">
    <source>
        <dbReference type="Pfam" id="PF00962"/>
    </source>
</evidence>
<organism evidence="11 12">
    <name type="scientific">Botryosphaeria dothidea</name>
    <dbReference type="NCBI Taxonomy" id="55169"/>
    <lineage>
        <taxon>Eukaryota</taxon>
        <taxon>Fungi</taxon>
        <taxon>Dikarya</taxon>
        <taxon>Ascomycota</taxon>
        <taxon>Pezizomycotina</taxon>
        <taxon>Dothideomycetes</taxon>
        <taxon>Dothideomycetes incertae sedis</taxon>
        <taxon>Botryosphaeriales</taxon>
        <taxon>Botryosphaeriaceae</taxon>
        <taxon>Botryosphaeria</taxon>
    </lineage>
</organism>
<comment type="subcellular location">
    <subcellularLocation>
        <location evidence="2">Secreted</location>
    </subcellularLocation>
</comment>
<evidence type="ECO:0000256" key="8">
    <source>
        <dbReference type="ARBA" id="ARBA00022801"/>
    </source>
</evidence>
<dbReference type="GO" id="GO:0006154">
    <property type="term" value="P:adenosine catabolic process"/>
    <property type="evidence" value="ECO:0007669"/>
    <property type="project" value="TreeGrafter"/>
</dbReference>
<proteinExistence type="inferred from homology"/>
<dbReference type="FunFam" id="3.20.20.140:FF:000017">
    <property type="entry name" value="Adenosine deaminase 2"/>
    <property type="match status" value="1"/>
</dbReference>
<keyword evidence="5" id="KW-0964">Secreted</keyword>
<dbReference type="Pfam" id="PF00962">
    <property type="entry name" value="A_deaminase"/>
    <property type="match status" value="1"/>
</dbReference>
<keyword evidence="8" id="KW-0378">Hydrolase</keyword>
<evidence type="ECO:0000256" key="4">
    <source>
        <dbReference type="ARBA" id="ARBA00012784"/>
    </source>
</evidence>
<dbReference type="EC" id="3.5.4.4" evidence="4"/>
<dbReference type="InterPro" id="IPR032466">
    <property type="entry name" value="Metal_Hydrolase"/>
</dbReference>
<evidence type="ECO:0000256" key="2">
    <source>
        <dbReference type="ARBA" id="ARBA00004613"/>
    </source>
</evidence>
<keyword evidence="7" id="KW-0732">Signal</keyword>
<feature type="domain" description="Adenosine deaminase" evidence="10">
    <location>
        <begin position="243"/>
        <end position="520"/>
    </location>
</feature>
<dbReference type="GO" id="GO:0005576">
    <property type="term" value="C:extracellular region"/>
    <property type="evidence" value="ECO:0007669"/>
    <property type="project" value="UniProtKB-SubCell"/>
</dbReference>
<evidence type="ECO:0000256" key="7">
    <source>
        <dbReference type="ARBA" id="ARBA00022729"/>
    </source>
</evidence>
<evidence type="ECO:0000256" key="1">
    <source>
        <dbReference type="ARBA" id="ARBA00001947"/>
    </source>
</evidence>
<dbReference type="AlphaFoldDB" id="A0A8H4IWS3"/>
<comment type="similarity">
    <text evidence="3">Belongs to the metallo-dependent hydrolases superfamily. Adenosine and AMP deaminases family. ADGF subfamily.</text>
</comment>
<evidence type="ECO:0000313" key="11">
    <source>
        <dbReference type="EMBL" id="KAF4307808.1"/>
    </source>
</evidence>
<dbReference type="Proteomes" id="UP000572817">
    <property type="component" value="Unassembled WGS sequence"/>
</dbReference>
<accession>A0A8H4IWS3</accession>
<name>A0A8H4IWS3_9PEZI</name>
<dbReference type="GO" id="GO:0004000">
    <property type="term" value="F:adenosine deaminase activity"/>
    <property type="evidence" value="ECO:0007669"/>
    <property type="project" value="TreeGrafter"/>
</dbReference>
<dbReference type="OrthoDB" id="7202371at2759"/>
<sequence length="546" mass="60165">MSAYTPPPVGTRYPDKSSYLAARAALIAADRAQHPALSTSASTPLETRANAIVAALKQQAPTAASPAASGDAAPLLPPGHKFLHGIPHPIAASPLFAVAARAPKGALLHCHLDAILPPSLLLADARARPNLCVRADAPLTSAGALVAALPTFQVLPAAEVRAAERAGASVFDAAYVPGAWMPYARFLERFPGGAGEAEEWVGGKVVLSAACAYDSMQTVDGIWMLFKRSFMVLRGLTGYVTAWKNHFRRVLWHCARDGVGYAEIRIPMKWDNFVWRDDGEVQLTRREMVGLLKEVLEEEEPKIKAEGLVWWGVRFIYGSYRLAERENMKWMMDDAIDLKQAYPDLMCGFDMQGQEDDGHSHLHWIEELLDFRARCDKLGLDYPFIFHAGETLNSTTSSNLYDAILLSTKRIGHAFSLARHPLLTQLCRDRGIAIESCPISNEVLGLTPSGIKNHPLPILLGHGVPCTINSDDPGCWNSGVMSHDWYQVLVGDGEMDLRGWRQLAEWSLEYSCMTAGEREEALRVFGQEWEKFCGWVVETYGKEAQV</sequence>
<keyword evidence="6" id="KW-0479">Metal-binding</keyword>
<dbReference type="InterPro" id="IPR001365">
    <property type="entry name" value="A_deaminase_dom"/>
</dbReference>
<gene>
    <name evidence="11" type="ORF">GTA08_BOTSDO03898</name>
</gene>
<evidence type="ECO:0000313" key="12">
    <source>
        <dbReference type="Proteomes" id="UP000572817"/>
    </source>
</evidence>
<dbReference type="EMBL" id="WWBZ02000022">
    <property type="protein sequence ID" value="KAF4307808.1"/>
    <property type="molecule type" value="Genomic_DNA"/>
</dbReference>
<dbReference type="GO" id="GO:0046103">
    <property type="term" value="P:inosine biosynthetic process"/>
    <property type="evidence" value="ECO:0007669"/>
    <property type="project" value="TreeGrafter"/>
</dbReference>
<dbReference type="SUPFAM" id="SSF51556">
    <property type="entry name" value="Metallo-dependent hydrolases"/>
    <property type="match status" value="1"/>
</dbReference>
<evidence type="ECO:0000256" key="3">
    <source>
        <dbReference type="ARBA" id="ARBA00006083"/>
    </source>
</evidence>
<comment type="caution">
    <text evidence="11">The sequence shown here is derived from an EMBL/GenBank/DDBJ whole genome shotgun (WGS) entry which is preliminary data.</text>
</comment>